<evidence type="ECO:0000256" key="4">
    <source>
        <dbReference type="ARBA" id="ARBA00022729"/>
    </source>
</evidence>
<dbReference type="PANTHER" id="PTHR30290:SF10">
    <property type="entry name" value="PERIPLASMIC OLIGOPEPTIDE-BINDING PROTEIN-RELATED"/>
    <property type="match status" value="1"/>
</dbReference>
<dbReference type="InterPro" id="IPR000914">
    <property type="entry name" value="SBP_5_dom"/>
</dbReference>
<protein>
    <submittedName>
        <fullName evidence="8">Peptide ABC transporter, peptide-binding protein</fullName>
    </submittedName>
</protein>
<dbReference type="Gene3D" id="3.40.190.10">
    <property type="entry name" value="Periplasmic binding protein-like II"/>
    <property type="match status" value="1"/>
</dbReference>
<dbReference type="EMBL" id="JXBZ01000009">
    <property type="protein sequence ID" value="KJY48427.1"/>
    <property type="molecule type" value="Genomic_DNA"/>
</dbReference>
<dbReference type="InterPro" id="IPR039424">
    <property type="entry name" value="SBP_5"/>
</dbReference>
<dbReference type="GO" id="GO:0015833">
    <property type="term" value="P:peptide transport"/>
    <property type="evidence" value="ECO:0007669"/>
    <property type="project" value="UniProtKB-KW"/>
</dbReference>
<dbReference type="PROSITE" id="PS51257">
    <property type="entry name" value="PROKAR_LIPOPROTEIN"/>
    <property type="match status" value="1"/>
</dbReference>
<keyword evidence="4 6" id="KW-0732">Signal</keyword>
<dbReference type="FunFam" id="3.10.105.10:FF:000001">
    <property type="entry name" value="Oligopeptide ABC transporter, oligopeptide-binding protein"/>
    <property type="match status" value="1"/>
</dbReference>
<dbReference type="Proteomes" id="UP000033695">
    <property type="component" value="Unassembled WGS sequence"/>
</dbReference>
<evidence type="ECO:0000313" key="8">
    <source>
        <dbReference type="EMBL" id="KJY48427.1"/>
    </source>
</evidence>
<evidence type="ECO:0000256" key="6">
    <source>
        <dbReference type="SAM" id="SignalP"/>
    </source>
</evidence>
<keyword evidence="5" id="KW-0571">Peptide transport</keyword>
<keyword evidence="5" id="KW-0653">Protein transport</keyword>
<dbReference type="PATRIC" id="fig|1218508.4.peg.1479"/>
<comment type="caution">
    <text evidence="8">The sequence shown here is derived from an EMBL/GenBank/DDBJ whole genome shotgun (WGS) entry which is preliminary data.</text>
</comment>
<dbReference type="Pfam" id="PF00496">
    <property type="entry name" value="SBP_bac_5"/>
    <property type="match status" value="1"/>
</dbReference>
<organism evidence="8 9">
    <name type="scientific">Bombilactobacillus mellis</name>
    <dbReference type="NCBI Taxonomy" id="1218508"/>
    <lineage>
        <taxon>Bacteria</taxon>
        <taxon>Bacillati</taxon>
        <taxon>Bacillota</taxon>
        <taxon>Bacilli</taxon>
        <taxon>Lactobacillales</taxon>
        <taxon>Lactobacillaceae</taxon>
        <taxon>Bombilactobacillus</taxon>
    </lineage>
</organism>
<keyword evidence="9" id="KW-1185">Reference proteome</keyword>
<dbReference type="InterPro" id="IPR030678">
    <property type="entry name" value="Peptide/Ni-bd"/>
</dbReference>
<evidence type="ECO:0000256" key="5">
    <source>
        <dbReference type="ARBA" id="ARBA00022856"/>
    </source>
</evidence>
<dbReference type="CDD" id="cd08504">
    <property type="entry name" value="PBP2_OppA"/>
    <property type="match status" value="1"/>
</dbReference>
<dbReference type="PIRSF" id="PIRSF002741">
    <property type="entry name" value="MppA"/>
    <property type="match status" value="1"/>
</dbReference>
<keyword evidence="3" id="KW-0813">Transport</keyword>
<dbReference type="GO" id="GO:1904680">
    <property type="term" value="F:peptide transmembrane transporter activity"/>
    <property type="evidence" value="ECO:0007669"/>
    <property type="project" value="TreeGrafter"/>
</dbReference>
<proteinExistence type="inferred from homology"/>
<evidence type="ECO:0000256" key="1">
    <source>
        <dbReference type="ARBA" id="ARBA00004196"/>
    </source>
</evidence>
<dbReference type="GO" id="GO:0030288">
    <property type="term" value="C:outer membrane-bounded periplasmic space"/>
    <property type="evidence" value="ECO:0007669"/>
    <property type="project" value="UniProtKB-ARBA"/>
</dbReference>
<evidence type="ECO:0000256" key="2">
    <source>
        <dbReference type="ARBA" id="ARBA00005695"/>
    </source>
</evidence>
<evidence type="ECO:0000259" key="7">
    <source>
        <dbReference type="Pfam" id="PF00496"/>
    </source>
</evidence>
<feature type="domain" description="Solute-binding protein family 5" evidence="7">
    <location>
        <begin position="77"/>
        <end position="467"/>
    </location>
</feature>
<dbReference type="HOGENOM" id="CLU_017028_0_4_9"/>
<dbReference type="OrthoDB" id="403896at2"/>
<dbReference type="FunFam" id="3.90.76.10:FF:000001">
    <property type="entry name" value="Oligopeptide ABC transporter substrate-binding protein"/>
    <property type="match status" value="1"/>
</dbReference>
<evidence type="ECO:0000313" key="9">
    <source>
        <dbReference type="Proteomes" id="UP000033695"/>
    </source>
</evidence>
<accession>A0A0F4KP46</accession>
<comment type="subcellular location">
    <subcellularLocation>
        <location evidence="1">Cell envelope</location>
    </subcellularLocation>
</comment>
<sequence length="547" mass="61078">MKLKKLFVANVLALFSTVILVGCGSTSSQKSAPKGTVRISSKDIISTMDPSLNTDVIGAQNLNNTMEGLYRFKGKNIKPALATNLAKPTNNGLTYTFKLRPNAKWSNGDPITASDFVYSWRRTVDPKTKSTYSYIFEGITNAKDISAGKKPVNSLGIKALNKHTLQVDLEKPVPYFNTLLTSPTFFPQNKKVITKWGKKYGTNSQTLVSNGPFKLVKWNSPDNSWTEVKNDKYWDAKDVKVQKLQYQVVKDASTALNLYQSNKLDRVLLTGDSAKQMKNAKDYKIQKESTTFYVAPNIKKVALFNNTKIRQALSMSVNRQQLTKKVLGDGKVASLSTFPAKMTFNPETKVDFAKETQASAVATNAYNPTKAKQLWQEGLSETNNKGKKFSFTLLGDDSDVAKKQAEFLQNQFEKLPGLKINVTNVPFKSRLARAKSGDFDLLVTGWSADFPDPITFLTLFNTDSSNNDGKWSNTEYDNLVNKSLNEDANNPMARWQDMKAAQNLSNREVPAIPLYQNGEAWLTKSRVKNLDYGPTGAYNMISLRLKD</sequence>
<gene>
    <name evidence="8" type="primary">oppA</name>
    <name evidence="8" type="ORF">JG29_14880</name>
</gene>
<reference evidence="8 9" key="1">
    <citation type="submission" date="2014-12" db="EMBL/GenBank/DDBJ databases">
        <title>Comparative genomics of the lactic acid bacteria isolated from the honey bee gut.</title>
        <authorList>
            <person name="Ellegaard K.M."/>
            <person name="Tamarit D."/>
            <person name="Javelind E."/>
            <person name="Olofsson T."/>
            <person name="Andersson S.G."/>
            <person name="Vasquez A."/>
        </authorList>
    </citation>
    <scope>NUCLEOTIDE SEQUENCE [LARGE SCALE GENOMIC DNA]</scope>
    <source>
        <strain evidence="8 9">Hon2</strain>
    </source>
</reference>
<comment type="similarity">
    <text evidence="2">Belongs to the bacterial solute-binding protein 5 family.</text>
</comment>
<evidence type="ECO:0000256" key="3">
    <source>
        <dbReference type="ARBA" id="ARBA00022448"/>
    </source>
</evidence>
<dbReference type="GO" id="GO:0043190">
    <property type="term" value="C:ATP-binding cassette (ABC) transporter complex"/>
    <property type="evidence" value="ECO:0007669"/>
    <property type="project" value="InterPro"/>
</dbReference>
<feature type="chain" id="PRO_5039429625" evidence="6">
    <location>
        <begin position="22"/>
        <end position="547"/>
    </location>
</feature>
<dbReference type="AlphaFoldDB" id="A0A0F4KP46"/>
<dbReference type="STRING" id="1218508.JG29_14880"/>
<dbReference type="Gene3D" id="3.90.76.10">
    <property type="entry name" value="Dipeptide-binding Protein, Domain 1"/>
    <property type="match status" value="1"/>
</dbReference>
<dbReference type="PANTHER" id="PTHR30290">
    <property type="entry name" value="PERIPLASMIC BINDING COMPONENT OF ABC TRANSPORTER"/>
    <property type="match status" value="1"/>
</dbReference>
<dbReference type="RefSeq" id="WP_045923310.1">
    <property type="nucleotide sequence ID" value="NZ_JAAEDY010000003.1"/>
</dbReference>
<feature type="signal peptide" evidence="6">
    <location>
        <begin position="1"/>
        <end position="21"/>
    </location>
</feature>
<dbReference type="SUPFAM" id="SSF53850">
    <property type="entry name" value="Periplasmic binding protein-like II"/>
    <property type="match status" value="1"/>
</dbReference>
<dbReference type="Gene3D" id="3.10.105.10">
    <property type="entry name" value="Dipeptide-binding Protein, Domain 3"/>
    <property type="match status" value="1"/>
</dbReference>
<name>A0A0F4KP46_9LACO</name>